<proteinExistence type="inferred from homology"/>
<keyword evidence="14" id="KW-0131">Cell cycle</keyword>
<dbReference type="PANTHER" id="PTHR22683:SF41">
    <property type="entry name" value="DNA TRANSLOCASE FTSK"/>
    <property type="match status" value="1"/>
</dbReference>
<keyword evidence="12" id="KW-0472">Membrane</keyword>
<dbReference type="GO" id="GO:0003677">
    <property type="term" value="F:DNA binding"/>
    <property type="evidence" value="ECO:0007669"/>
    <property type="project" value="UniProtKB-KW"/>
</dbReference>
<dbReference type="Pfam" id="PF09397">
    <property type="entry name" value="FtsK_gamma"/>
    <property type="match status" value="1"/>
</dbReference>
<dbReference type="InterPro" id="IPR027417">
    <property type="entry name" value="P-loop_NTPase"/>
</dbReference>
<dbReference type="Pfam" id="PF17854">
    <property type="entry name" value="FtsK_alpha"/>
    <property type="match status" value="1"/>
</dbReference>
<dbReference type="SMART" id="SM00382">
    <property type="entry name" value="AAA"/>
    <property type="match status" value="1"/>
</dbReference>
<gene>
    <name evidence="14" type="ORF">SORDD30_00901</name>
</gene>
<keyword evidence="12" id="KW-1133">Transmembrane helix</keyword>
<dbReference type="Proteomes" id="UP000070220">
    <property type="component" value="Unassembled WGS sequence"/>
</dbReference>
<feature type="transmembrane region" description="Helical" evidence="12">
    <location>
        <begin position="192"/>
        <end position="212"/>
    </location>
</feature>
<evidence type="ECO:0000256" key="8">
    <source>
        <dbReference type="ARBA" id="ARBA00025923"/>
    </source>
</evidence>
<dbReference type="SUPFAM" id="SSF46785">
    <property type="entry name" value="Winged helix' DNA-binding domain"/>
    <property type="match status" value="1"/>
</dbReference>
<dbReference type="GO" id="GO:0005886">
    <property type="term" value="C:plasma membrane"/>
    <property type="evidence" value="ECO:0007669"/>
    <property type="project" value="UniProtKB-SubCell"/>
</dbReference>
<feature type="compositionally biased region" description="Acidic residues" evidence="11">
    <location>
        <begin position="718"/>
        <end position="736"/>
    </location>
</feature>
<protein>
    <recommendedName>
        <fullName evidence="3">DNA translocase FtsK</fullName>
    </recommendedName>
</protein>
<evidence type="ECO:0000313" key="15">
    <source>
        <dbReference type="Proteomes" id="UP000070220"/>
    </source>
</evidence>
<feature type="region of interest" description="Disordered" evidence="11">
    <location>
        <begin position="248"/>
        <end position="272"/>
    </location>
</feature>
<feature type="compositionally biased region" description="Basic and acidic residues" evidence="11">
    <location>
        <begin position="248"/>
        <end position="259"/>
    </location>
</feature>
<keyword evidence="12" id="KW-0812">Transmembrane</keyword>
<name>A0A139Q8M8_STROR</name>
<evidence type="ECO:0000259" key="13">
    <source>
        <dbReference type="PROSITE" id="PS50901"/>
    </source>
</evidence>
<keyword evidence="6 10" id="KW-0067">ATP-binding</keyword>
<dbReference type="Gene3D" id="3.40.50.300">
    <property type="entry name" value="P-loop containing nucleotide triphosphate hydrolases"/>
    <property type="match status" value="1"/>
</dbReference>
<feature type="transmembrane region" description="Helical" evidence="12">
    <location>
        <begin position="61"/>
        <end position="81"/>
    </location>
</feature>
<feature type="transmembrane region" description="Helical" evidence="12">
    <location>
        <begin position="87"/>
        <end position="109"/>
    </location>
</feature>
<evidence type="ECO:0000256" key="9">
    <source>
        <dbReference type="ARBA" id="ARBA00045564"/>
    </source>
</evidence>
<evidence type="ECO:0000256" key="7">
    <source>
        <dbReference type="ARBA" id="ARBA00023125"/>
    </source>
</evidence>
<dbReference type="InterPro" id="IPR036390">
    <property type="entry name" value="WH_DNA-bd_sf"/>
</dbReference>
<dbReference type="SUPFAM" id="SSF52540">
    <property type="entry name" value="P-loop containing nucleoside triphosphate hydrolases"/>
    <property type="match status" value="1"/>
</dbReference>
<evidence type="ECO:0000256" key="1">
    <source>
        <dbReference type="ARBA" id="ARBA00004651"/>
    </source>
</evidence>
<comment type="function">
    <text evidence="9">Essential cell division protein that coordinates cell division and chromosome segregation. The N-terminus is involved in assembly of the cell-division machinery. The C-terminus functions as a DNA motor that moves dsDNA in an ATP-dependent manner towards the difSL recombination site, which is located within the replication terminus region. Required for activation of the XerS recombinase, allowing activation of chromosome unlinking by recombination.</text>
</comment>
<keyword evidence="7" id="KW-0238">DNA-binding</keyword>
<evidence type="ECO:0000256" key="5">
    <source>
        <dbReference type="ARBA" id="ARBA00022829"/>
    </source>
</evidence>
<dbReference type="PROSITE" id="PS50901">
    <property type="entry name" value="FTSK"/>
    <property type="match status" value="1"/>
</dbReference>
<feature type="domain" description="FtsK" evidence="13">
    <location>
        <begin position="467"/>
        <end position="663"/>
    </location>
</feature>
<dbReference type="InterPro" id="IPR018541">
    <property type="entry name" value="Ftsk_gamma"/>
</dbReference>
<comment type="similarity">
    <text evidence="2">Belongs to the FtsK/SpoIIIE/SftA family.</text>
</comment>
<keyword evidence="5" id="KW-0159">Chromosome partition</keyword>
<dbReference type="InterPro" id="IPR041027">
    <property type="entry name" value="FtsK_alpha"/>
</dbReference>
<evidence type="ECO:0000313" key="14">
    <source>
        <dbReference type="EMBL" id="KXT98915.1"/>
    </source>
</evidence>
<dbReference type="Pfam" id="PF01580">
    <property type="entry name" value="FtsK_SpoIIIE"/>
    <property type="match status" value="1"/>
</dbReference>
<dbReference type="GO" id="GO:0007059">
    <property type="term" value="P:chromosome segregation"/>
    <property type="evidence" value="ECO:0007669"/>
    <property type="project" value="UniProtKB-KW"/>
</dbReference>
<dbReference type="SMART" id="SM00843">
    <property type="entry name" value="Ftsk_gamma"/>
    <property type="match status" value="1"/>
</dbReference>
<evidence type="ECO:0000256" key="6">
    <source>
        <dbReference type="ARBA" id="ARBA00022840"/>
    </source>
</evidence>
<keyword evidence="4 10" id="KW-0547">Nucleotide-binding</keyword>
<sequence>MNKKILFASLNTKLSRENIDLFRNGCEIWYNKRMANKNTTKTRRRPSKAELERKQAIQRMLISLGIALLLIIAALKLGVAGVTLYNLIRLVVGSLAYVAIGGLLIYLFLFKWIRKQEGLLSGFLCIFAGLLLIFEAYLVWKYGLEQSVLKGTLSQVMTDLTGMRVTSFAGGGLLGVGLYIPISFLFSNIGSYFIGVLLILVGALLVSPWSIYDVAAFIGAQFRSFMEKQEQRKQERFIKREEEKARQEAEEAARIQREQEEQDALPLPPVDPETGEILSEVPDYDFPPIPEEEWIEPEIILPQTDFDVPDVEEDFEDEEVQVDFSAKEALEYKLPSLQLFAPDKPKDQSKEKKIVRENIKILEETFASFGIKVTVERAEIGPSVTKYEVKPAVGVRVNRISNLADDLALALAAKDVRIEAPIPGKSLVGIEVPNSEIATVSFRELWEQSQTKPENLLEIPLGKAVNGTARTFDLSKMPHLLVAGSTGSGKSVAVNGIIASILMKARPDQVKFMMVDPKMVELSVYNDIPHLLIPVVTNPRKASKALQKVVDEMENRYELFAKVGVRNIAGYNAKVEEFNSQSEYKQVPLPLIVVIVDELADLMMVASKEVEDAIIRLGQKARAAGIHMILATQRPSVDVISGLIKANVPSRVAFAVSSGTDSRTILDENGAEKLLGRGDMLFKPIDENHPVRLQGSFISDDDVERIVNFIKAQADADYDESFDPGDVPENEGDLSDGEAGGDPLFEEAKALVIETQKASASMIQRRLSVGFNRATRLMEELEMAGVIGPAEGTKPRKVLQQ</sequence>
<evidence type="ECO:0000256" key="2">
    <source>
        <dbReference type="ARBA" id="ARBA00006474"/>
    </source>
</evidence>
<dbReference type="GO" id="GO:0005524">
    <property type="term" value="F:ATP binding"/>
    <property type="evidence" value="ECO:0007669"/>
    <property type="project" value="UniProtKB-UniRule"/>
</dbReference>
<dbReference type="InterPro" id="IPR003593">
    <property type="entry name" value="AAA+_ATPase"/>
</dbReference>
<dbReference type="AlphaFoldDB" id="A0A139Q8M8"/>
<feature type="binding site" evidence="10">
    <location>
        <begin position="484"/>
        <end position="491"/>
    </location>
    <ligand>
        <name>ATP</name>
        <dbReference type="ChEBI" id="CHEBI:30616"/>
    </ligand>
</feature>
<organism evidence="14 15">
    <name type="scientific">Streptococcus oralis</name>
    <dbReference type="NCBI Taxonomy" id="1303"/>
    <lineage>
        <taxon>Bacteria</taxon>
        <taxon>Bacillati</taxon>
        <taxon>Bacillota</taxon>
        <taxon>Bacilli</taxon>
        <taxon>Lactobacillales</taxon>
        <taxon>Streptococcaceae</taxon>
        <taxon>Streptococcus</taxon>
    </lineage>
</organism>
<dbReference type="InterPro" id="IPR002543">
    <property type="entry name" value="FtsK_dom"/>
</dbReference>
<comment type="subcellular location">
    <subcellularLocation>
        <location evidence="1">Cell membrane</location>
        <topology evidence="1">Multi-pass membrane protein</topology>
    </subcellularLocation>
</comment>
<dbReference type="GO" id="GO:0051301">
    <property type="term" value="P:cell division"/>
    <property type="evidence" value="ECO:0007669"/>
    <property type="project" value="UniProtKB-KW"/>
</dbReference>
<dbReference type="Gene3D" id="1.10.10.10">
    <property type="entry name" value="Winged helix-like DNA-binding domain superfamily/Winged helix DNA-binding domain"/>
    <property type="match status" value="1"/>
</dbReference>
<evidence type="ECO:0000256" key="4">
    <source>
        <dbReference type="ARBA" id="ARBA00022741"/>
    </source>
</evidence>
<dbReference type="InterPro" id="IPR050206">
    <property type="entry name" value="FtsK/SpoIIIE/SftA"/>
</dbReference>
<dbReference type="PANTHER" id="PTHR22683">
    <property type="entry name" value="SPORULATION PROTEIN RELATED"/>
    <property type="match status" value="1"/>
</dbReference>
<feature type="region of interest" description="Disordered" evidence="11">
    <location>
        <begin position="718"/>
        <end position="740"/>
    </location>
</feature>
<keyword evidence="14" id="KW-0132">Cell division</keyword>
<comment type="caution">
    <text evidence="14">The sequence shown here is derived from an EMBL/GenBank/DDBJ whole genome shotgun (WGS) entry which is preliminary data.</text>
</comment>
<feature type="transmembrane region" description="Helical" evidence="12">
    <location>
        <begin position="160"/>
        <end position="180"/>
    </location>
</feature>
<evidence type="ECO:0000256" key="10">
    <source>
        <dbReference type="PROSITE-ProRule" id="PRU00289"/>
    </source>
</evidence>
<comment type="subunit">
    <text evidence="8">Homohexamer. Forms a ring that surrounds DNA.</text>
</comment>
<feature type="transmembrane region" description="Helical" evidence="12">
    <location>
        <begin position="121"/>
        <end position="140"/>
    </location>
</feature>
<dbReference type="InterPro" id="IPR036388">
    <property type="entry name" value="WH-like_DNA-bd_sf"/>
</dbReference>
<dbReference type="EMBL" id="LQRP01000034">
    <property type="protein sequence ID" value="KXT98915.1"/>
    <property type="molecule type" value="Genomic_DNA"/>
</dbReference>
<evidence type="ECO:0000256" key="3">
    <source>
        <dbReference type="ARBA" id="ARBA00020887"/>
    </source>
</evidence>
<evidence type="ECO:0000256" key="11">
    <source>
        <dbReference type="SAM" id="MobiDB-lite"/>
    </source>
</evidence>
<dbReference type="CDD" id="cd01127">
    <property type="entry name" value="TrwB_TraG_TraD_VirD4"/>
    <property type="match status" value="1"/>
</dbReference>
<dbReference type="Gene3D" id="3.30.980.40">
    <property type="match status" value="1"/>
</dbReference>
<dbReference type="PATRIC" id="fig|1303.83.peg.948"/>
<evidence type="ECO:0000256" key="12">
    <source>
        <dbReference type="SAM" id="Phobius"/>
    </source>
</evidence>
<accession>A0A139Q8M8</accession>
<reference evidence="14 15" key="1">
    <citation type="submission" date="2016-01" db="EMBL/GenBank/DDBJ databases">
        <title>Highly variable Streptococcus oralis are common among viridans streptococci isolated from primates.</title>
        <authorList>
            <person name="Denapaite D."/>
            <person name="Rieger M."/>
            <person name="Koendgen S."/>
            <person name="Brueckner R."/>
            <person name="Ochigava I."/>
            <person name="Kappeler P."/>
            <person name="Maetz-Rensing K."/>
            <person name="Leendertz F."/>
            <person name="Hakenbeck R."/>
        </authorList>
    </citation>
    <scope>NUCLEOTIDE SEQUENCE [LARGE SCALE GENOMIC DNA]</scope>
    <source>
        <strain evidence="14 15">DD30</strain>
    </source>
</reference>